<feature type="non-terminal residue" evidence="1">
    <location>
        <position position="1"/>
    </location>
</feature>
<dbReference type="EMBL" id="BARW01042756">
    <property type="protein sequence ID" value="GAJ16433.1"/>
    <property type="molecule type" value="Genomic_DNA"/>
</dbReference>
<comment type="caution">
    <text evidence="1">The sequence shown here is derived from an EMBL/GenBank/DDBJ whole genome shotgun (WGS) entry which is preliminary data.</text>
</comment>
<name>X1UG03_9ZZZZ</name>
<reference evidence="1" key="1">
    <citation type="journal article" date="2014" name="Front. Microbiol.">
        <title>High frequency of phylogenetically diverse reductive dehalogenase-homologous genes in deep subseafloor sedimentary metagenomes.</title>
        <authorList>
            <person name="Kawai M."/>
            <person name="Futagami T."/>
            <person name="Toyoda A."/>
            <person name="Takaki Y."/>
            <person name="Nishi S."/>
            <person name="Hori S."/>
            <person name="Arai W."/>
            <person name="Tsubouchi T."/>
            <person name="Morono Y."/>
            <person name="Uchiyama I."/>
            <person name="Ito T."/>
            <person name="Fujiyama A."/>
            <person name="Inagaki F."/>
            <person name="Takami H."/>
        </authorList>
    </citation>
    <scope>NUCLEOTIDE SEQUENCE</scope>
    <source>
        <strain evidence="1">Expedition CK06-06</strain>
    </source>
</reference>
<protein>
    <submittedName>
        <fullName evidence="1">Uncharacterized protein</fullName>
    </submittedName>
</protein>
<dbReference type="AlphaFoldDB" id="X1UG03"/>
<proteinExistence type="predicted"/>
<sequence length="38" mass="4336">TTDTVRTFPDSEYGLPGQDFFDDSFFGCHFRDSQIDNG</sequence>
<evidence type="ECO:0000313" key="1">
    <source>
        <dbReference type="EMBL" id="GAJ16433.1"/>
    </source>
</evidence>
<gene>
    <name evidence="1" type="ORF">S12H4_63141</name>
</gene>
<accession>X1UG03</accession>
<organism evidence="1">
    <name type="scientific">marine sediment metagenome</name>
    <dbReference type="NCBI Taxonomy" id="412755"/>
    <lineage>
        <taxon>unclassified sequences</taxon>
        <taxon>metagenomes</taxon>
        <taxon>ecological metagenomes</taxon>
    </lineage>
</organism>